<evidence type="ECO:0000313" key="4">
    <source>
        <dbReference type="Proteomes" id="UP000602745"/>
    </source>
</evidence>
<protein>
    <submittedName>
        <fullName evidence="3">Aspartate racemase</fullName>
    </submittedName>
</protein>
<comment type="similarity">
    <text evidence="1">Belongs to the aspartate/glutamate racemases family.</text>
</comment>
<evidence type="ECO:0000256" key="1">
    <source>
        <dbReference type="ARBA" id="ARBA00007847"/>
    </source>
</evidence>
<dbReference type="SUPFAM" id="SSF53681">
    <property type="entry name" value="Aspartate/glutamate racemase"/>
    <property type="match status" value="2"/>
</dbReference>
<dbReference type="AlphaFoldDB" id="A0A8J2YHY4"/>
<name>A0A8J2YHY4_9RHOB</name>
<reference evidence="3" key="1">
    <citation type="journal article" date="2014" name="Int. J. Syst. Evol. Microbiol.">
        <title>Complete genome sequence of Corynebacterium casei LMG S-19264T (=DSM 44701T), isolated from a smear-ripened cheese.</title>
        <authorList>
            <consortium name="US DOE Joint Genome Institute (JGI-PGF)"/>
            <person name="Walter F."/>
            <person name="Albersmeier A."/>
            <person name="Kalinowski J."/>
            <person name="Ruckert C."/>
        </authorList>
    </citation>
    <scope>NUCLEOTIDE SEQUENCE</scope>
    <source>
        <strain evidence="3">CCM 7684</strain>
    </source>
</reference>
<proteinExistence type="inferred from homology"/>
<comment type="caution">
    <text evidence="3">The sequence shown here is derived from an EMBL/GenBank/DDBJ whole genome shotgun (WGS) entry which is preliminary data.</text>
</comment>
<dbReference type="GO" id="GO:0047661">
    <property type="term" value="F:amino-acid racemase activity"/>
    <property type="evidence" value="ECO:0007669"/>
    <property type="project" value="InterPro"/>
</dbReference>
<sequence>MKTIGIIGGMSCESTALYYKRLNDRARDVLGGLHSADILLWSVDFDIVARMQNEGRWDEAGEYLAGIAERLERAGADMILLATNTMHKVADVIAATVDIPFLHIADATAHAIRATGCARPGLIATRFTMEQDFYTGRLRDYHSFDVLVPGEEDRAEIHRIIYDQLCQGIVTEGSRSAFETMAARLVAEGADCLILGCTEVGLLLNAGNVSVPVFDTTEIHADAALAAALDDNLRRSAAE</sequence>
<dbReference type="RefSeq" id="WP_188409739.1">
    <property type="nucleotide sequence ID" value="NZ_BMCP01000002.1"/>
</dbReference>
<dbReference type="PANTHER" id="PTHR21198:SF7">
    <property type="entry name" value="ASPARTATE-GLUTAMATE RACEMASE FAMILY"/>
    <property type="match status" value="1"/>
</dbReference>
<keyword evidence="2" id="KW-0413">Isomerase</keyword>
<dbReference type="NCBIfam" id="TIGR00035">
    <property type="entry name" value="asp_race"/>
    <property type="match status" value="1"/>
</dbReference>
<keyword evidence="4" id="KW-1185">Reference proteome</keyword>
<dbReference type="InterPro" id="IPR004380">
    <property type="entry name" value="Asp_race"/>
</dbReference>
<reference evidence="3" key="2">
    <citation type="submission" date="2020-09" db="EMBL/GenBank/DDBJ databases">
        <authorList>
            <person name="Sun Q."/>
            <person name="Sedlacek I."/>
        </authorList>
    </citation>
    <scope>NUCLEOTIDE SEQUENCE</scope>
    <source>
        <strain evidence="3">CCM 7684</strain>
    </source>
</reference>
<dbReference type="InterPro" id="IPR001920">
    <property type="entry name" value="Asp/Glu_race"/>
</dbReference>
<accession>A0A8J2YHY4</accession>
<dbReference type="PANTHER" id="PTHR21198">
    <property type="entry name" value="GLUTAMATE RACEMASE"/>
    <property type="match status" value="1"/>
</dbReference>
<gene>
    <name evidence="3" type="ORF">GCM10007276_21560</name>
</gene>
<dbReference type="EMBL" id="BMCP01000002">
    <property type="protein sequence ID" value="GGE44114.1"/>
    <property type="molecule type" value="Genomic_DNA"/>
</dbReference>
<organism evidence="3 4">
    <name type="scientific">Agaricicola taiwanensis</name>
    <dbReference type="NCBI Taxonomy" id="591372"/>
    <lineage>
        <taxon>Bacteria</taxon>
        <taxon>Pseudomonadati</taxon>
        <taxon>Pseudomonadota</taxon>
        <taxon>Alphaproteobacteria</taxon>
        <taxon>Rhodobacterales</taxon>
        <taxon>Paracoccaceae</taxon>
        <taxon>Agaricicola</taxon>
    </lineage>
</organism>
<dbReference type="Proteomes" id="UP000602745">
    <property type="component" value="Unassembled WGS sequence"/>
</dbReference>
<evidence type="ECO:0000256" key="2">
    <source>
        <dbReference type="ARBA" id="ARBA00023235"/>
    </source>
</evidence>
<dbReference type="Pfam" id="PF01177">
    <property type="entry name" value="Asp_Glu_race"/>
    <property type="match status" value="1"/>
</dbReference>
<evidence type="ECO:0000313" key="3">
    <source>
        <dbReference type="EMBL" id="GGE44114.1"/>
    </source>
</evidence>
<dbReference type="InterPro" id="IPR015942">
    <property type="entry name" value="Asp/Glu/hydantoin_racemase"/>
</dbReference>
<dbReference type="Gene3D" id="3.40.50.1860">
    <property type="match status" value="2"/>
</dbReference>